<dbReference type="Proteomes" id="UP000316343">
    <property type="component" value="Unassembled WGS sequence"/>
</dbReference>
<evidence type="ECO:0000313" key="3">
    <source>
        <dbReference type="EMBL" id="TRD12278.1"/>
    </source>
</evidence>
<feature type="transmembrane region" description="Helical" evidence="2">
    <location>
        <begin position="124"/>
        <end position="151"/>
    </location>
</feature>
<feature type="transmembrane region" description="Helical" evidence="2">
    <location>
        <begin position="25"/>
        <end position="49"/>
    </location>
</feature>
<dbReference type="GO" id="GO:0006814">
    <property type="term" value="P:sodium ion transport"/>
    <property type="evidence" value="ECO:0007669"/>
    <property type="project" value="InterPro"/>
</dbReference>
<gene>
    <name evidence="3" type="ORF">FGU71_10670</name>
</gene>
<dbReference type="AlphaFoldDB" id="A0A547PDR0"/>
<feature type="transmembrane region" description="Helical" evidence="2">
    <location>
        <begin position="55"/>
        <end position="74"/>
    </location>
</feature>
<dbReference type="NCBIfam" id="TIGR00792">
    <property type="entry name" value="gph"/>
    <property type="match status" value="1"/>
</dbReference>
<keyword evidence="4" id="KW-1185">Reference proteome</keyword>
<dbReference type="Pfam" id="PF13347">
    <property type="entry name" value="MFS_2"/>
    <property type="match status" value="1"/>
</dbReference>
<feature type="transmembrane region" description="Helical" evidence="2">
    <location>
        <begin position="280"/>
        <end position="305"/>
    </location>
</feature>
<dbReference type="InterPro" id="IPR001927">
    <property type="entry name" value="Na/Gal_symport"/>
</dbReference>
<feature type="transmembrane region" description="Helical" evidence="2">
    <location>
        <begin position="426"/>
        <end position="450"/>
    </location>
</feature>
<reference evidence="3 4" key="1">
    <citation type="submission" date="2019-06" db="EMBL/GenBank/DDBJ databases">
        <title>Erythrobacter insulae sp. nov., isolated from a tidal flat.</title>
        <authorList>
            <person name="Yoon J.-H."/>
        </authorList>
    </citation>
    <scope>NUCLEOTIDE SEQUENCE [LARGE SCALE GENOMIC DNA]</scope>
    <source>
        <strain evidence="3 4">JBTF-M21</strain>
    </source>
</reference>
<dbReference type="InterPro" id="IPR036259">
    <property type="entry name" value="MFS_trans_sf"/>
</dbReference>
<evidence type="ECO:0000256" key="1">
    <source>
        <dbReference type="ARBA" id="ARBA00009617"/>
    </source>
</evidence>
<dbReference type="GO" id="GO:0015293">
    <property type="term" value="F:symporter activity"/>
    <property type="evidence" value="ECO:0007669"/>
    <property type="project" value="InterPro"/>
</dbReference>
<comment type="caution">
    <text evidence="3">The sequence shown here is derived from an EMBL/GenBank/DDBJ whole genome shotgun (WGS) entry which is preliminary data.</text>
</comment>
<protein>
    <submittedName>
        <fullName evidence="3">MFS transporter</fullName>
    </submittedName>
</protein>
<dbReference type="InterPro" id="IPR039672">
    <property type="entry name" value="MFS_2"/>
</dbReference>
<dbReference type="CDD" id="cd17332">
    <property type="entry name" value="MFS_MelB_like"/>
    <property type="match status" value="1"/>
</dbReference>
<keyword evidence="2" id="KW-1133">Transmembrane helix</keyword>
<accession>A0A547PDR0</accession>
<organism evidence="3 4">
    <name type="scientific">Erythrobacter insulae</name>
    <dbReference type="NCBI Taxonomy" id="2584124"/>
    <lineage>
        <taxon>Bacteria</taxon>
        <taxon>Pseudomonadati</taxon>
        <taxon>Pseudomonadota</taxon>
        <taxon>Alphaproteobacteria</taxon>
        <taxon>Sphingomonadales</taxon>
        <taxon>Erythrobacteraceae</taxon>
        <taxon>Erythrobacter/Porphyrobacter group</taxon>
        <taxon>Erythrobacter</taxon>
    </lineage>
</organism>
<feature type="transmembrane region" description="Helical" evidence="2">
    <location>
        <begin position="381"/>
        <end position="406"/>
    </location>
</feature>
<dbReference type="SUPFAM" id="SSF103473">
    <property type="entry name" value="MFS general substrate transporter"/>
    <property type="match status" value="1"/>
</dbReference>
<comment type="similarity">
    <text evidence="1">Belongs to the sodium:galactoside symporter (TC 2.A.2) family.</text>
</comment>
<feature type="transmembrane region" description="Helical" evidence="2">
    <location>
        <begin position="317"/>
        <end position="336"/>
    </location>
</feature>
<feature type="transmembrane region" description="Helical" evidence="2">
    <location>
        <begin position="237"/>
        <end position="260"/>
    </location>
</feature>
<dbReference type="Gene3D" id="1.20.1250.20">
    <property type="entry name" value="MFS general substrate transporter like domains"/>
    <property type="match status" value="1"/>
</dbReference>
<dbReference type="OrthoDB" id="7584869at2"/>
<feature type="transmembrane region" description="Helical" evidence="2">
    <location>
        <begin position="163"/>
        <end position="184"/>
    </location>
</feature>
<proteinExistence type="inferred from homology"/>
<evidence type="ECO:0000313" key="4">
    <source>
        <dbReference type="Proteomes" id="UP000316343"/>
    </source>
</evidence>
<dbReference type="GO" id="GO:0005886">
    <property type="term" value="C:plasma membrane"/>
    <property type="evidence" value="ECO:0007669"/>
    <property type="project" value="TreeGrafter"/>
</dbReference>
<evidence type="ECO:0000256" key="2">
    <source>
        <dbReference type="SAM" id="Phobius"/>
    </source>
</evidence>
<feature type="transmembrane region" description="Helical" evidence="2">
    <location>
        <begin position="348"/>
        <end position="369"/>
    </location>
</feature>
<dbReference type="PANTHER" id="PTHR11328:SF24">
    <property type="entry name" value="MAJOR FACILITATOR SUPERFAMILY (MFS) PROFILE DOMAIN-CONTAINING PROTEIN"/>
    <property type="match status" value="1"/>
</dbReference>
<name>A0A547PDR0_9SPHN</name>
<dbReference type="EMBL" id="VHJK01000001">
    <property type="protein sequence ID" value="TRD12278.1"/>
    <property type="molecule type" value="Genomic_DNA"/>
</dbReference>
<dbReference type="GO" id="GO:0008643">
    <property type="term" value="P:carbohydrate transport"/>
    <property type="evidence" value="ECO:0007669"/>
    <property type="project" value="InterPro"/>
</dbReference>
<sequence>MVVCALKERVLAETPSDRIGLGEKLGYGVGDLAAGLILNFFGFFLLYYFVDLGGLAPAAIGLMLLLTKLIDAITDPMMGAIADRTRTRWGRYRPYLLFGPLPLGFAIVLIFSAPDDLGNTALLIWAYVTYTLAMLAFTAVNVPYGGLLGVISPSSSQRSNVTAFRMLFSALGGILVGALGTTLVRELGGGDEKLGILLTMSCIAAVSVFALLTTFATTKERIPPTETNGSLRGDVGVLIRTGPWIAVAIAAILGVTAIAARAGTAPFFFKYVAGDDGSPVFLFFDRAALFLTALAFGQVAGVLIGYAAQRRFEKSHLLMAAGMLKMAMIAVFYFLPLDAVWPQTGVQFFVGIGFGMLMVLSFSMFTDIAEFIDWKSGRQMTALVVAASVFGVKAGVGLGSAIPGFALSLTGFDANAEQSEAAVLGIQLAFAIIPAAVMIPAAFTLIFYGINRRVLATVESELAARRSRIA</sequence>
<keyword evidence="2" id="KW-0812">Transmembrane</keyword>
<feature type="transmembrane region" description="Helical" evidence="2">
    <location>
        <begin position="95"/>
        <end position="112"/>
    </location>
</feature>
<feature type="transmembrane region" description="Helical" evidence="2">
    <location>
        <begin position="196"/>
        <end position="216"/>
    </location>
</feature>
<dbReference type="PANTHER" id="PTHR11328">
    <property type="entry name" value="MAJOR FACILITATOR SUPERFAMILY DOMAIN-CONTAINING PROTEIN"/>
    <property type="match status" value="1"/>
</dbReference>
<keyword evidence="2" id="KW-0472">Membrane</keyword>